<evidence type="ECO:0000256" key="3">
    <source>
        <dbReference type="ARBA" id="ARBA00022490"/>
    </source>
</evidence>
<feature type="coiled-coil region" evidence="7">
    <location>
        <begin position="97"/>
        <end position="131"/>
    </location>
</feature>
<evidence type="ECO:0000313" key="8">
    <source>
        <dbReference type="EMBL" id="ABM28712.1"/>
    </source>
</evidence>
<keyword evidence="6" id="KW-0131">Cell cycle</keyword>
<sequence>MAVSRIDILNQRFARSLRGYDTAEVDRFVQEVADTVGTLSEDKAALAARVSDLEARLAEFRERETALRDTLMTTQKMSAEIKAGAQREAQLIIDAAHAKAENLLNQGNLRLARLEEEIASARKLKAQFEMRVRAVVEQHLSLLDMSAREDAALDAAAARAAARGRGENG</sequence>
<dbReference type="AlphaFoldDB" id="A0A0H3A8S7"/>
<protein>
    <submittedName>
        <fullName evidence="8">DivIVA family protein</fullName>
    </submittedName>
</protein>
<dbReference type="EMBL" id="CP000527">
    <property type="protein sequence ID" value="ABM28712.1"/>
    <property type="molecule type" value="Genomic_DNA"/>
</dbReference>
<dbReference type="HOGENOM" id="CLU_076854_2_0_7"/>
<evidence type="ECO:0000256" key="7">
    <source>
        <dbReference type="SAM" id="Coils"/>
    </source>
</evidence>
<keyword evidence="4" id="KW-0132">Cell division</keyword>
<dbReference type="GO" id="GO:0051301">
    <property type="term" value="P:cell division"/>
    <property type="evidence" value="ECO:0007669"/>
    <property type="project" value="UniProtKB-KW"/>
</dbReference>
<evidence type="ECO:0000256" key="2">
    <source>
        <dbReference type="ARBA" id="ARBA00009008"/>
    </source>
</evidence>
<dbReference type="InterPro" id="IPR019933">
    <property type="entry name" value="DivIVA_domain"/>
</dbReference>
<dbReference type="PANTHER" id="PTHR35794">
    <property type="entry name" value="CELL DIVISION PROTEIN DIVIVA"/>
    <property type="match status" value="1"/>
</dbReference>
<evidence type="ECO:0000256" key="5">
    <source>
        <dbReference type="ARBA" id="ARBA00023054"/>
    </source>
</evidence>
<reference evidence="9" key="1">
    <citation type="journal article" date="2009" name="Environ. Microbiol.">
        <title>Contribution of mobile genetic elements to Desulfovibrio vulgaris genome plasticity.</title>
        <authorList>
            <person name="Walker C.B."/>
            <person name="Stolyar S."/>
            <person name="Chivian D."/>
            <person name="Pinel N."/>
            <person name="Gabster J.A."/>
            <person name="Dehal P.S."/>
            <person name="He Z."/>
            <person name="Yang Z.K."/>
            <person name="Yen H.C."/>
            <person name="Zhou J."/>
            <person name="Wall J.D."/>
            <person name="Hazen T.C."/>
            <person name="Arkin A.P."/>
            <person name="Stahl D.A."/>
        </authorList>
    </citation>
    <scope>NUCLEOTIDE SEQUENCE [LARGE SCALE GENOMIC DNA]</scope>
    <source>
        <strain evidence="9">DP4</strain>
    </source>
</reference>
<dbReference type="Proteomes" id="UP000009173">
    <property type="component" value="Chromosome"/>
</dbReference>
<dbReference type="GO" id="GO:0005737">
    <property type="term" value="C:cytoplasm"/>
    <property type="evidence" value="ECO:0007669"/>
    <property type="project" value="UniProtKB-SubCell"/>
</dbReference>
<evidence type="ECO:0000256" key="4">
    <source>
        <dbReference type="ARBA" id="ARBA00022618"/>
    </source>
</evidence>
<organism evidence="8 9">
    <name type="scientific">Nitratidesulfovibrio vulgaris (strain DP4)</name>
    <name type="common">Desulfovibrio vulgaris</name>
    <dbReference type="NCBI Taxonomy" id="391774"/>
    <lineage>
        <taxon>Bacteria</taxon>
        <taxon>Pseudomonadati</taxon>
        <taxon>Thermodesulfobacteriota</taxon>
        <taxon>Desulfovibrionia</taxon>
        <taxon>Desulfovibrionales</taxon>
        <taxon>Desulfovibrionaceae</taxon>
        <taxon>Nitratidesulfovibrio</taxon>
    </lineage>
</organism>
<dbReference type="RefSeq" id="WP_010938668.1">
    <property type="nucleotide sequence ID" value="NC_008751.1"/>
</dbReference>
<keyword evidence="3" id="KW-0963">Cytoplasm</keyword>
<gene>
    <name evidence="8" type="ordered locus">Dvul_1695</name>
</gene>
<accession>A0A0H3A8S7</accession>
<proteinExistence type="inferred from homology"/>
<dbReference type="Gene3D" id="6.10.250.660">
    <property type="match status" value="1"/>
</dbReference>
<dbReference type="InterPro" id="IPR007793">
    <property type="entry name" value="DivIVA_fam"/>
</dbReference>
<evidence type="ECO:0000256" key="1">
    <source>
        <dbReference type="ARBA" id="ARBA00004496"/>
    </source>
</evidence>
<dbReference type="PANTHER" id="PTHR35794:SF2">
    <property type="entry name" value="CELL DIVISION PROTEIN DIVIVA"/>
    <property type="match status" value="1"/>
</dbReference>
<comment type="subcellular location">
    <subcellularLocation>
        <location evidence="1">Cytoplasm</location>
    </subcellularLocation>
</comment>
<comment type="similarity">
    <text evidence="2">Belongs to the DivIVA family.</text>
</comment>
<name>A0A0H3A8S7_NITV4</name>
<dbReference type="SMR" id="A0A0H3A8S7"/>
<dbReference type="NCBIfam" id="TIGR03544">
    <property type="entry name" value="DivI1A_domain"/>
    <property type="match status" value="1"/>
</dbReference>
<dbReference type="KEGG" id="dvl:Dvul_1695"/>
<keyword evidence="5 7" id="KW-0175">Coiled coil</keyword>
<feature type="coiled-coil region" evidence="7">
    <location>
        <begin position="43"/>
        <end position="70"/>
    </location>
</feature>
<dbReference type="Pfam" id="PF05103">
    <property type="entry name" value="DivIVA"/>
    <property type="match status" value="1"/>
</dbReference>
<evidence type="ECO:0000256" key="6">
    <source>
        <dbReference type="ARBA" id="ARBA00023306"/>
    </source>
</evidence>
<evidence type="ECO:0000313" key="9">
    <source>
        <dbReference type="Proteomes" id="UP000009173"/>
    </source>
</evidence>